<feature type="transmembrane region" description="Helical" evidence="12">
    <location>
        <begin position="343"/>
        <end position="362"/>
    </location>
</feature>
<evidence type="ECO:0000256" key="2">
    <source>
        <dbReference type="ARBA" id="ARBA00004922"/>
    </source>
</evidence>
<dbReference type="FunCoup" id="A0A2P6NAG9">
    <property type="interactions" value="153"/>
</dbReference>
<evidence type="ECO:0000256" key="11">
    <source>
        <dbReference type="ARBA" id="ARBA00048899"/>
    </source>
</evidence>
<dbReference type="EC" id="2.4.1.-" evidence="12"/>
<comment type="caution">
    <text evidence="14">The sequence shown here is derived from an EMBL/GenBank/DDBJ whole genome shotgun (WGS) entry which is preliminary data.</text>
</comment>
<evidence type="ECO:0000256" key="13">
    <source>
        <dbReference type="SAM" id="MobiDB-lite"/>
    </source>
</evidence>
<dbReference type="OrthoDB" id="19039at2759"/>
<dbReference type="PANTHER" id="PTHR22760:SF1">
    <property type="entry name" value="DOL-P-MAN:MAN(7)GLCNAC(2)-PP-DOL ALPHA-1,6-MANNOSYLTRANSFERASE"/>
    <property type="match status" value="1"/>
</dbReference>
<keyword evidence="9 12" id="KW-0472">Membrane</keyword>
<dbReference type="STRING" id="1890364.A0A2P6NAG9"/>
<keyword evidence="8 12" id="KW-1133">Transmembrane helix</keyword>
<accession>A0A2P6NAG9</accession>
<evidence type="ECO:0000256" key="10">
    <source>
        <dbReference type="ARBA" id="ARBA00044721"/>
    </source>
</evidence>
<evidence type="ECO:0000256" key="8">
    <source>
        <dbReference type="ARBA" id="ARBA00022989"/>
    </source>
</evidence>
<organism evidence="14 15">
    <name type="scientific">Planoprotostelium fungivorum</name>
    <dbReference type="NCBI Taxonomy" id="1890364"/>
    <lineage>
        <taxon>Eukaryota</taxon>
        <taxon>Amoebozoa</taxon>
        <taxon>Evosea</taxon>
        <taxon>Variosea</taxon>
        <taxon>Cavosteliida</taxon>
        <taxon>Cavosteliaceae</taxon>
        <taxon>Planoprotostelium</taxon>
    </lineage>
</organism>
<comment type="function">
    <text evidence="10">Mannosyltransferase that operates in the biosynthetic pathway of dolichol-linked oligosaccharides, the glycan precursors employed in protein asparagine (N)-glycosylation. The assembly of dolichol-linked oligosaccharides begins on the cytosolic side of the endoplasmic reticulum membrane and finishes in its lumen. The sequential addition of sugars to dolichol pyrophosphate produces dolichol-linked oligosaccharides containing fourteen sugars, including two GlcNAcs, nine mannoses and three glucoses. Once assembled, the oligosaccharide is transferred from the lipid to nascent proteins by oligosaccharyltransferases. In the lumen of the endoplasmic reticulum, adds the eighth mannose residue in an alpha-1,6 linkage onto Man(7)GlcNAc(2)-PP-dolichol to produce Man(8)GlcNAc(2)-PP-dolichol.</text>
</comment>
<feature type="transmembrane region" description="Helical" evidence="12">
    <location>
        <begin position="125"/>
        <end position="142"/>
    </location>
</feature>
<feature type="transmembrane region" description="Helical" evidence="12">
    <location>
        <begin position="202"/>
        <end position="230"/>
    </location>
</feature>
<sequence>MPKARNKSKDSPSVETDQGEHVRTNPEPLDRWDMYVFFTAIFYMVLCPYTKVEESFNMQAMHDILYHGRDIDKYDHLEFPGVVPRSFIGPLIVTAISYPLHFMLQTYMSLLSFEFDFSPKLISQLIVRAILAALVLSGYFRLRRAAAALYGKNTALWFSIITCLTQFHLLFYVSRPLPNTFALALVLHAYAAWLSGKHERMIACFVFAIVVFRSEVVGILGPLTLILWITREISVTFTLYKGIVYGLISLALTVIIDSIFWKRFLWPEGEVLWYNTYQNESHKWGTSPFHWYFSNALPRSLLAALPLSLYAICTDFRKVWKVLTPSVVFLSLYSFLPHKELRFVFYVIPIFNLTAAVGLHRLQIQRKKSLVGRLLFSLSILALLVSAAATLFFFSASVFNYPGGVALQRLHHLGRNSPEKERYVHIDVATAVSGASRFGEMQKGWRYSKLENLKEEDMTLFHYILSENSTVKGFETIGSAHGFDGVERDWTKLPWIIRTRETIYIQKRNKT</sequence>
<dbReference type="GO" id="GO:0005789">
    <property type="term" value="C:endoplasmic reticulum membrane"/>
    <property type="evidence" value="ECO:0007669"/>
    <property type="project" value="UniProtKB-SubCell"/>
</dbReference>
<evidence type="ECO:0000256" key="4">
    <source>
        <dbReference type="ARBA" id="ARBA00022676"/>
    </source>
</evidence>
<comment type="similarity">
    <text evidence="3 12">Belongs to the glycosyltransferase 22 family.</text>
</comment>
<gene>
    <name evidence="14" type="ORF">PROFUN_11271</name>
</gene>
<dbReference type="GO" id="GO:0052917">
    <property type="term" value="F:dol-P-Man:Man(7)GlcNAc(2)-PP-Dol alpha-1,6-mannosyltransferase activity"/>
    <property type="evidence" value="ECO:0007669"/>
    <property type="project" value="UniProtKB-EC"/>
</dbReference>
<keyword evidence="6 12" id="KW-0812">Transmembrane</keyword>
<keyword evidence="7 12" id="KW-0256">Endoplasmic reticulum</keyword>
<keyword evidence="4 12" id="KW-0328">Glycosyltransferase</keyword>
<keyword evidence="5 14" id="KW-0808">Transferase</keyword>
<protein>
    <recommendedName>
        <fullName evidence="12">Mannosyltransferase</fullName>
        <ecNumber evidence="12">2.4.1.-</ecNumber>
    </recommendedName>
</protein>
<evidence type="ECO:0000256" key="1">
    <source>
        <dbReference type="ARBA" id="ARBA00004477"/>
    </source>
</evidence>
<feature type="transmembrane region" description="Helical" evidence="12">
    <location>
        <begin position="154"/>
        <end position="173"/>
    </location>
</feature>
<evidence type="ECO:0000313" key="15">
    <source>
        <dbReference type="Proteomes" id="UP000241769"/>
    </source>
</evidence>
<feature type="transmembrane region" description="Helical" evidence="12">
    <location>
        <begin position="374"/>
        <end position="399"/>
    </location>
</feature>
<feature type="compositionally biased region" description="Basic and acidic residues" evidence="13">
    <location>
        <begin position="7"/>
        <end position="25"/>
    </location>
</feature>
<dbReference type="Proteomes" id="UP000241769">
    <property type="component" value="Unassembled WGS sequence"/>
</dbReference>
<feature type="region of interest" description="Disordered" evidence="13">
    <location>
        <begin position="1"/>
        <end position="25"/>
    </location>
</feature>
<evidence type="ECO:0000313" key="14">
    <source>
        <dbReference type="EMBL" id="PRP80942.1"/>
    </source>
</evidence>
<evidence type="ECO:0000256" key="6">
    <source>
        <dbReference type="ARBA" id="ARBA00022692"/>
    </source>
</evidence>
<comment type="subcellular location">
    <subcellularLocation>
        <location evidence="1 12">Endoplasmic reticulum membrane</location>
        <topology evidence="1 12">Multi-pass membrane protein</topology>
    </subcellularLocation>
</comment>
<feature type="transmembrane region" description="Helical" evidence="12">
    <location>
        <begin position="87"/>
        <end position="104"/>
    </location>
</feature>
<feature type="transmembrane region" description="Helical" evidence="12">
    <location>
        <begin position="242"/>
        <end position="261"/>
    </location>
</feature>
<dbReference type="UniPathway" id="UPA00378"/>
<dbReference type="PANTHER" id="PTHR22760">
    <property type="entry name" value="GLYCOSYLTRANSFERASE"/>
    <property type="match status" value="1"/>
</dbReference>
<proteinExistence type="inferred from homology"/>
<evidence type="ECO:0000256" key="5">
    <source>
        <dbReference type="ARBA" id="ARBA00022679"/>
    </source>
</evidence>
<reference evidence="14 15" key="1">
    <citation type="journal article" date="2018" name="Genome Biol. Evol.">
        <title>Multiple Roots of Fruiting Body Formation in Amoebozoa.</title>
        <authorList>
            <person name="Hillmann F."/>
            <person name="Forbes G."/>
            <person name="Novohradska S."/>
            <person name="Ferling I."/>
            <person name="Riege K."/>
            <person name="Groth M."/>
            <person name="Westermann M."/>
            <person name="Marz M."/>
            <person name="Spaller T."/>
            <person name="Winckler T."/>
            <person name="Schaap P."/>
            <person name="Glockner G."/>
        </authorList>
    </citation>
    <scope>NUCLEOTIDE SEQUENCE [LARGE SCALE GENOMIC DNA]</scope>
    <source>
        <strain evidence="14 15">Jena</strain>
    </source>
</reference>
<dbReference type="InterPro" id="IPR005599">
    <property type="entry name" value="GPI_mannosylTrfase"/>
</dbReference>
<dbReference type="EMBL" id="MDYQ01000134">
    <property type="protein sequence ID" value="PRP80942.1"/>
    <property type="molecule type" value="Genomic_DNA"/>
</dbReference>
<dbReference type="InParanoid" id="A0A2P6NAG9"/>
<comment type="catalytic activity">
    <reaction evidence="11">
        <text>an alpha-D-Man-(1-&gt;2)-alpha-D-Man-(1-&gt;2)-alpha-D-Man-(1-&gt;3)-[alpha-D-Man-(1-&gt;2)-alpha-D-Man-(1-&gt;3)-alpha-D-Man-(1-&gt;6)]-beta-D-Man-(1-&gt;4)-beta-D-GlcNAc-(1-&gt;4)-alpha-D-GlcNAc-diphospho-di-trans,poly-cis-dolichol + a di-trans,poly-cis-dolichyl beta-D-mannosyl phosphate = an alpha-D-Man-(1-&gt;2)-alpha-D-Man-(1-&gt;2)-alpha-D-Man-(1-&gt;3)-[alpha-D-Man-(1-&gt;2)-alpha-D-Man-(1-&gt;3)-[alpha-D-Man-(1-&gt;6)]-alpha-D-Man-(1-&gt;6)]-beta-D-Man-(1-&gt;4)-beta-D-GlcNAc-(1-&gt;4)-alpha-D-GlcNAc-diphospho-di-trans,poly-cis-dolichol + a di-trans,poly-cis-dolichyl phosphate + H(+)</text>
        <dbReference type="Rhea" id="RHEA:29535"/>
        <dbReference type="Rhea" id="RHEA-COMP:19498"/>
        <dbReference type="Rhea" id="RHEA-COMP:19501"/>
        <dbReference type="Rhea" id="RHEA-COMP:19518"/>
        <dbReference type="Rhea" id="RHEA-COMP:19519"/>
        <dbReference type="ChEBI" id="CHEBI:15378"/>
        <dbReference type="ChEBI" id="CHEBI:57683"/>
        <dbReference type="ChEBI" id="CHEBI:58211"/>
        <dbReference type="ChEBI" id="CHEBI:132517"/>
        <dbReference type="ChEBI" id="CHEBI:132519"/>
        <dbReference type="EC" id="2.4.1.260"/>
    </reaction>
    <physiologicalReaction direction="left-to-right" evidence="11">
        <dbReference type="Rhea" id="RHEA:29536"/>
    </physiologicalReaction>
</comment>
<evidence type="ECO:0000256" key="7">
    <source>
        <dbReference type="ARBA" id="ARBA00022824"/>
    </source>
</evidence>
<name>A0A2P6NAG9_9EUKA</name>
<dbReference type="Pfam" id="PF03901">
    <property type="entry name" value="Glyco_transf_22"/>
    <property type="match status" value="1"/>
</dbReference>
<evidence type="ECO:0000256" key="9">
    <source>
        <dbReference type="ARBA" id="ARBA00023136"/>
    </source>
</evidence>
<keyword evidence="15" id="KW-1185">Reference proteome</keyword>
<dbReference type="AlphaFoldDB" id="A0A2P6NAG9"/>
<dbReference type="GO" id="GO:0006487">
    <property type="term" value="P:protein N-linked glycosylation"/>
    <property type="evidence" value="ECO:0007669"/>
    <property type="project" value="TreeGrafter"/>
</dbReference>
<comment type="pathway">
    <text evidence="2">Protein modification; protein glycosylation.</text>
</comment>
<evidence type="ECO:0000256" key="12">
    <source>
        <dbReference type="RuleBase" id="RU363075"/>
    </source>
</evidence>
<evidence type="ECO:0000256" key="3">
    <source>
        <dbReference type="ARBA" id="ARBA00007063"/>
    </source>
</evidence>